<evidence type="ECO:0000256" key="1">
    <source>
        <dbReference type="SAM" id="MobiDB-lite"/>
    </source>
</evidence>
<evidence type="ECO:0000313" key="2">
    <source>
        <dbReference type="EMBL" id="MFC7141054.1"/>
    </source>
</evidence>
<sequence length="127" mass="14129">MSDDDDQDRFEGVNFTDLNPVLEDLSYPITADEFVEQYGDRELPRTNADPIEVGTVLEYMGDTTFESEEELRQQIVGQMPSDTEGRTNYSDRGGSHPVQSEAAEEAEEQTAADLEDGPATDTDTTQQ</sequence>
<dbReference type="Pfam" id="PF19102">
    <property type="entry name" value="DUF5789"/>
    <property type="match status" value="1"/>
</dbReference>
<dbReference type="Proteomes" id="UP001596432">
    <property type="component" value="Unassembled WGS sequence"/>
</dbReference>
<dbReference type="EMBL" id="JBHTAS010000001">
    <property type="protein sequence ID" value="MFC7141054.1"/>
    <property type="molecule type" value="Genomic_DNA"/>
</dbReference>
<gene>
    <name evidence="2" type="ORF">ACFQMA_14615</name>
</gene>
<evidence type="ECO:0000313" key="3">
    <source>
        <dbReference type="Proteomes" id="UP001596432"/>
    </source>
</evidence>
<organism evidence="2 3">
    <name type="scientific">Halosimplex aquaticum</name>
    <dbReference type="NCBI Taxonomy" id="3026162"/>
    <lineage>
        <taxon>Archaea</taxon>
        <taxon>Methanobacteriati</taxon>
        <taxon>Methanobacteriota</taxon>
        <taxon>Stenosarchaea group</taxon>
        <taxon>Halobacteria</taxon>
        <taxon>Halobacteriales</taxon>
        <taxon>Haloarculaceae</taxon>
        <taxon>Halosimplex</taxon>
    </lineage>
</organism>
<dbReference type="InterPro" id="IPR043899">
    <property type="entry name" value="DUF5789"/>
</dbReference>
<feature type="region of interest" description="Disordered" evidence="1">
    <location>
        <begin position="74"/>
        <end position="127"/>
    </location>
</feature>
<protein>
    <recommendedName>
        <fullName evidence="4">DUF2795 domain-containing protein</fullName>
    </recommendedName>
</protein>
<reference evidence="2 3" key="1">
    <citation type="journal article" date="2019" name="Int. J. Syst. Evol. Microbiol.">
        <title>The Global Catalogue of Microorganisms (GCM) 10K type strain sequencing project: providing services to taxonomists for standard genome sequencing and annotation.</title>
        <authorList>
            <consortium name="The Broad Institute Genomics Platform"/>
            <consortium name="The Broad Institute Genome Sequencing Center for Infectious Disease"/>
            <person name="Wu L."/>
            <person name="Ma J."/>
        </authorList>
    </citation>
    <scope>NUCLEOTIDE SEQUENCE [LARGE SCALE GENOMIC DNA]</scope>
    <source>
        <strain evidence="2 3">XZYJT29</strain>
    </source>
</reference>
<keyword evidence="3" id="KW-1185">Reference proteome</keyword>
<name>A0ABD5Y9F0_9EURY</name>
<evidence type="ECO:0008006" key="4">
    <source>
        <dbReference type="Google" id="ProtNLM"/>
    </source>
</evidence>
<proteinExistence type="predicted"/>
<dbReference type="AlphaFoldDB" id="A0ABD5Y9F0"/>
<dbReference type="GeneID" id="78821362"/>
<accession>A0ABD5Y9F0</accession>
<comment type="caution">
    <text evidence="2">The sequence shown here is derived from an EMBL/GenBank/DDBJ whole genome shotgun (WGS) entry which is preliminary data.</text>
</comment>
<feature type="compositionally biased region" description="Acidic residues" evidence="1">
    <location>
        <begin position="102"/>
        <end position="118"/>
    </location>
</feature>
<dbReference type="RefSeq" id="WP_274322146.1">
    <property type="nucleotide sequence ID" value="NZ_CP118158.1"/>
</dbReference>